<evidence type="ECO:0000313" key="6">
    <source>
        <dbReference type="Proteomes" id="UP000192575"/>
    </source>
</evidence>
<dbReference type="Proteomes" id="UP001224533">
    <property type="component" value="Plasmid unnamed2"/>
</dbReference>
<organism evidence="1 5">
    <name type="scientific">Ligilactobacillus salivarius</name>
    <dbReference type="NCBI Taxonomy" id="1624"/>
    <lineage>
        <taxon>Bacteria</taxon>
        <taxon>Bacillati</taxon>
        <taxon>Bacillota</taxon>
        <taxon>Bacilli</taxon>
        <taxon>Lactobacillales</taxon>
        <taxon>Lactobacillaceae</taxon>
        <taxon>Ligilactobacillus</taxon>
    </lineage>
</organism>
<dbReference type="KEGG" id="lsj:LSJ_4004"/>
<sequence length="147" mass="17272">MKELSNLAISSNEKREQRIMLLRAKYNDEKYNTVEDVVNDTGYTDKTVRKWAIDGNIPLIDTNNQTIVPITFENKRVINMHKRQEHINQLRKLFYSKQAITSKSCAKKMRYPEKTIIKWAFLDKIPLLLPNGKPVVPLTEENKPDWI</sequence>
<reference evidence="1 5" key="1">
    <citation type="journal article" date="2014" name="BMC Genomics">
        <title>Unusual genome complexity in Lactobacillus salivarius JCM1046.</title>
        <authorList>
            <person name="Raftis E.J."/>
            <person name="Forde B.M."/>
            <person name="Claesson M.J."/>
            <person name="O'Toole P.W."/>
        </authorList>
    </citation>
    <scope>NUCLEOTIDE SEQUENCE [LARGE SCALE GENOMIC DNA]</scope>
    <source>
        <strain evidence="1 5">JCM1046</strain>
        <plasmid evidence="1 5">pLMP1046</plasmid>
    </source>
</reference>
<geneLocation type="plasmid" evidence="1 5">
    <name>pLMP1046</name>
</geneLocation>
<dbReference type="AlphaFoldDB" id="A0A089QLJ3"/>
<evidence type="ECO:0000313" key="4">
    <source>
        <dbReference type="EMBL" id="WHS18822.1"/>
    </source>
</evidence>
<accession>A0A089QLJ3</accession>
<reference evidence="4 8" key="4">
    <citation type="submission" date="2022-12" db="EMBL/GenBank/DDBJ databases">
        <title>Assessment of beneficial effects and identification of host adaptation-associated genes of Ligilactobacillus salivarius isolated from Meles meles.</title>
        <authorList>
            <person name="Wang Y."/>
        </authorList>
    </citation>
    <scope>NUCLEOTIDE SEQUENCE [LARGE SCALE GENOMIC DNA]</scope>
    <source>
        <strain evidence="4 8">S35</strain>
        <plasmid evidence="4 8">unnamed2</plasmid>
    </source>
</reference>
<evidence type="ECO:0000313" key="7">
    <source>
        <dbReference type="Proteomes" id="UP000437575"/>
    </source>
</evidence>
<evidence type="ECO:0000313" key="2">
    <source>
        <dbReference type="EMBL" id="MSE04268.1"/>
    </source>
</evidence>
<reference evidence="2 7" key="3">
    <citation type="submission" date="2019-11" db="EMBL/GenBank/DDBJ databases">
        <title>Draft Genome Sequence of Plant Growth-Promoting Rhizosphere-Associated Bacteria.</title>
        <authorList>
            <person name="Vasilyev I.Y."/>
            <person name="Radchenko V."/>
            <person name="Ilnitskaya E.V."/>
        </authorList>
    </citation>
    <scope>NUCLEOTIDE SEQUENCE [LARGE SCALE GENOMIC DNA]</scope>
    <source>
        <strain evidence="2 7">VRA_1sq_f</strain>
    </source>
</reference>
<protein>
    <submittedName>
        <fullName evidence="1">Uncharacterized protein</fullName>
    </submittedName>
</protein>
<evidence type="ECO:0000313" key="5">
    <source>
        <dbReference type="Proteomes" id="UP000029488"/>
    </source>
</evidence>
<proteinExistence type="predicted"/>
<dbReference type="RefSeq" id="WP_044005925.1">
    <property type="nucleotide sequence ID" value="NZ_CP007649.1"/>
</dbReference>
<dbReference type="EMBL" id="WKKZ01000001">
    <property type="protein sequence ID" value="MSE04268.1"/>
    <property type="molecule type" value="Genomic_DNA"/>
</dbReference>
<dbReference type="Proteomes" id="UP000437575">
    <property type="component" value="Unassembled WGS sequence"/>
</dbReference>
<gene>
    <name evidence="3" type="ORF">B6U56_09435</name>
    <name evidence="2" type="ORF">GKC34_00035</name>
    <name evidence="1" type="ORF">LSJ_4004</name>
    <name evidence="4" type="ORF">O2U02_11130</name>
</gene>
<dbReference type="Proteomes" id="UP000029488">
    <property type="component" value="Plasmid pLMP1046"/>
</dbReference>
<dbReference type="EMBL" id="CP114511">
    <property type="protein sequence ID" value="WHS18822.1"/>
    <property type="molecule type" value="Genomic_DNA"/>
</dbReference>
<name>A0A089QLJ3_9LACO</name>
<dbReference type="EMBL" id="CP007649">
    <property type="protein sequence ID" value="AIR11781.1"/>
    <property type="molecule type" value="Genomic_DNA"/>
</dbReference>
<evidence type="ECO:0000313" key="3">
    <source>
        <dbReference type="EMBL" id="OQQ89372.1"/>
    </source>
</evidence>
<evidence type="ECO:0000313" key="1">
    <source>
        <dbReference type="EMBL" id="AIR11781.1"/>
    </source>
</evidence>
<evidence type="ECO:0000313" key="8">
    <source>
        <dbReference type="Proteomes" id="UP001224533"/>
    </source>
</evidence>
<dbReference type="EMBL" id="NBEF01000033">
    <property type="protein sequence ID" value="OQQ89372.1"/>
    <property type="molecule type" value="Genomic_DNA"/>
</dbReference>
<dbReference type="Proteomes" id="UP000192575">
    <property type="component" value="Unassembled WGS sequence"/>
</dbReference>
<reference evidence="3 6" key="2">
    <citation type="submission" date="2017-03" db="EMBL/GenBank/DDBJ databases">
        <title>Phylogenomics and comparative genomics of Lactobacillus salivarius, a mammalian gut commensal.</title>
        <authorList>
            <person name="Harris H.M."/>
        </authorList>
    </citation>
    <scope>NUCLEOTIDE SEQUENCE [LARGE SCALE GENOMIC DNA]</scope>
    <source>
        <strain evidence="3 6">JCM 1047</strain>
    </source>
</reference>
<keyword evidence="1" id="KW-0614">Plasmid</keyword>
<geneLocation type="plasmid" evidence="4 8">
    <name>unnamed2</name>
</geneLocation>